<protein>
    <submittedName>
        <fullName evidence="1">Uncharacterized protein</fullName>
    </submittedName>
</protein>
<dbReference type="Proteomes" id="UP000824533">
    <property type="component" value="Linkage Group LG02"/>
</dbReference>
<organism evidence="1 2">
    <name type="scientific">Dendrolimus kikuchii</name>
    <dbReference type="NCBI Taxonomy" id="765133"/>
    <lineage>
        <taxon>Eukaryota</taxon>
        <taxon>Metazoa</taxon>
        <taxon>Ecdysozoa</taxon>
        <taxon>Arthropoda</taxon>
        <taxon>Hexapoda</taxon>
        <taxon>Insecta</taxon>
        <taxon>Pterygota</taxon>
        <taxon>Neoptera</taxon>
        <taxon>Endopterygota</taxon>
        <taxon>Lepidoptera</taxon>
        <taxon>Glossata</taxon>
        <taxon>Ditrysia</taxon>
        <taxon>Bombycoidea</taxon>
        <taxon>Lasiocampidae</taxon>
        <taxon>Dendrolimus</taxon>
    </lineage>
</organism>
<accession>A0ACC1DH03</accession>
<dbReference type="EMBL" id="CM034388">
    <property type="protein sequence ID" value="KAJ0183239.1"/>
    <property type="molecule type" value="Genomic_DNA"/>
</dbReference>
<gene>
    <name evidence="1" type="ORF">K1T71_001215</name>
</gene>
<comment type="caution">
    <text evidence="1">The sequence shown here is derived from an EMBL/GenBank/DDBJ whole genome shotgun (WGS) entry which is preliminary data.</text>
</comment>
<sequence>MFGLVLIFISAILFLVILVYNIIKKKSNYWEKKNVPHLRPLPFFGNYKDYILLKLPIGDVLQDLCEQFPDKPYFGTYYGTEPALVIQDPNLLKLILTKDYYYFNGRDVSDYCDIEPTTKSLFFTYGDQWKILRQNLSPIFTSAKMKNMFPLIEHCAQTFEKLLEEQTYNIKVVELKRLMGAFTLDCVGFCSFGVDMGAMRNSKDNPFVRAGEKVFERTYFRGIKNIVRNIWPALFYFLNLRFFPDDLSDFFIKLLTDVFQERQYKPTNKQDFVDMILTLKNNNANITGDSIHNLVTGERKKVSMEVTKEVLIGQCLSFFGAGFETSATTLTLTVYELAKNVKAQKRAVEEVDDYLLKHDNKLYYDILTELPYLDACLDEALRLYPVLGNLTREVMRDYTFPDGLKVEKGMRIHIPLNYMQRCSIFFPEPKSFHPERFLPEERHKIMPYTYMPFGEGPRICIGLRFAKMQMLAGLITLFKNYTLETDETTPTKIMFDTRSIVNHPSCDINMKLVPRIK</sequence>
<evidence type="ECO:0000313" key="1">
    <source>
        <dbReference type="EMBL" id="KAJ0183239.1"/>
    </source>
</evidence>
<evidence type="ECO:0000313" key="2">
    <source>
        <dbReference type="Proteomes" id="UP000824533"/>
    </source>
</evidence>
<name>A0ACC1DH03_9NEOP</name>
<reference evidence="1 2" key="1">
    <citation type="journal article" date="2021" name="Front. Genet.">
        <title>Chromosome-Level Genome Assembly Reveals Significant Gene Expansion in the Toll and IMD Signaling Pathways of Dendrolimus kikuchii.</title>
        <authorList>
            <person name="Zhou J."/>
            <person name="Wu P."/>
            <person name="Xiong Z."/>
            <person name="Liu N."/>
            <person name="Zhao N."/>
            <person name="Ji M."/>
            <person name="Qiu Y."/>
            <person name="Yang B."/>
        </authorList>
    </citation>
    <scope>NUCLEOTIDE SEQUENCE [LARGE SCALE GENOMIC DNA]</scope>
    <source>
        <strain evidence="1">Ann1</strain>
    </source>
</reference>
<proteinExistence type="predicted"/>
<keyword evidence="2" id="KW-1185">Reference proteome</keyword>